<keyword evidence="2" id="KW-1185">Reference proteome</keyword>
<gene>
    <name evidence="1" type="ORF">EYZ11_010146</name>
</gene>
<sequence>MRARVCGAKLVIGLAVHHDLNIVHKAFLELHAHSYVIVRVVTNGGICIGLTSTLEFLDEEDRQLNSTTPAKKRRDP</sequence>
<organism evidence="1 2">
    <name type="scientific">Aspergillus tanneri</name>
    <dbReference type="NCBI Taxonomy" id="1220188"/>
    <lineage>
        <taxon>Eukaryota</taxon>
        <taxon>Fungi</taxon>
        <taxon>Dikarya</taxon>
        <taxon>Ascomycota</taxon>
        <taxon>Pezizomycotina</taxon>
        <taxon>Eurotiomycetes</taxon>
        <taxon>Eurotiomycetidae</taxon>
        <taxon>Eurotiales</taxon>
        <taxon>Aspergillaceae</taxon>
        <taxon>Aspergillus</taxon>
        <taxon>Aspergillus subgen. Circumdati</taxon>
    </lineage>
</organism>
<protein>
    <submittedName>
        <fullName evidence="1">Uncharacterized protein</fullName>
    </submittedName>
</protein>
<reference evidence="1 2" key="1">
    <citation type="submission" date="2019-03" db="EMBL/GenBank/DDBJ databases">
        <title>The genome sequence of a newly discovered highly antifungal drug resistant Aspergillus species, Aspergillus tanneri NIH 1004.</title>
        <authorList>
            <person name="Mounaud S."/>
            <person name="Singh I."/>
            <person name="Joardar V."/>
            <person name="Pakala S."/>
            <person name="Pakala S."/>
            <person name="Venepally P."/>
            <person name="Hoover J."/>
            <person name="Nierman W."/>
            <person name="Chung J."/>
            <person name="Losada L."/>
        </authorList>
    </citation>
    <scope>NUCLEOTIDE SEQUENCE [LARGE SCALE GENOMIC DNA]</scope>
    <source>
        <strain evidence="1 2">NIH1004</strain>
    </source>
</reference>
<dbReference type="AlphaFoldDB" id="A0A4S3J6F0"/>
<name>A0A4S3J6F0_9EURO</name>
<dbReference type="STRING" id="1220188.A0A4S3J6F0"/>
<comment type="caution">
    <text evidence="1">The sequence shown here is derived from an EMBL/GenBank/DDBJ whole genome shotgun (WGS) entry which is preliminary data.</text>
</comment>
<dbReference type="EMBL" id="SOSA01000525">
    <property type="protein sequence ID" value="THC90405.1"/>
    <property type="molecule type" value="Genomic_DNA"/>
</dbReference>
<accession>A0A4S3J6F0</accession>
<evidence type="ECO:0000313" key="1">
    <source>
        <dbReference type="EMBL" id="THC90405.1"/>
    </source>
</evidence>
<dbReference type="VEuPathDB" id="FungiDB:EYZ11_010146"/>
<evidence type="ECO:0000313" key="2">
    <source>
        <dbReference type="Proteomes" id="UP000308092"/>
    </source>
</evidence>
<proteinExistence type="predicted"/>
<dbReference type="Proteomes" id="UP000308092">
    <property type="component" value="Unassembled WGS sequence"/>
</dbReference>